<proteinExistence type="predicted"/>
<dbReference type="Proteomes" id="UP000885753">
    <property type="component" value="Unassembled WGS sequence"/>
</dbReference>
<accession>A0A7C2R5P2</accession>
<evidence type="ECO:0000313" key="1">
    <source>
        <dbReference type="EMBL" id="HER39587.1"/>
    </source>
</evidence>
<reference evidence="1" key="1">
    <citation type="journal article" date="2020" name="mSystems">
        <title>Genome- and Community-Level Interaction Insights into Carbon Utilization and Element Cycling Functions of Hydrothermarchaeota in Hydrothermal Sediment.</title>
        <authorList>
            <person name="Zhou Z."/>
            <person name="Liu Y."/>
            <person name="Xu W."/>
            <person name="Pan J."/>
            <person name="Luo Z.H."/>
            <person name="Li M."/>
        </authorList>
    </citation>
    <scope>NUCLEOTIDE SEQUENCE [LARGE SCALE GENOMIC DNA]</scope>
    <source>
        <strain evidence="1">SpSt-1235</strain>
    </source>
</reference>
<dbReference type="AlphaFoldDB" id="A0A7C2R5P2"/>
<comment type="caution">
    <text evidence="1">The sequence shown here is derived from an EMBL/GenBank/DDBJ whole genome shotgun (WGS) entry which is preliminary data.</text>
</comment>
<dbReference type="SUPFAM" id="SSF55909">
    <property type="entry name" value="Pentein"/>
    <property type="match status" value="1"/>
</dbReference>
<protein>
    <submittedName>
        <fullName evidence="1">Amidinotransferase</fullName>
    </submittedName>
</protein>
<dbReference type="EMBL" id="DSEE01000001">
    <property type="protein sequence ID" value="HER39587.1"/>
    <property type="molecule type" value="Genomic_DNA"/>
</dbReference>
<feature type="non-terminal residue" evidence="1">
    <location>
        <position position="73"/>
    </location>
</feature>
<organism evidence="1">
    <name type="scientific">Salinimicrobium catena</name>
    <dbReference type="NCBI Taxonomy" id="390640"/>
    <lineage>
        <taxon>Bacteria</taxon>
        <taxon>Pseudomonadati</taxon>
        <taxon>Bacteroidota</taxon>
        <taxon>Flavobacteriia</taxon>
        <taxon>Flavobacteriales</taxon>
        <taxon>Flavobacteriaceae</taxon>
        <taxon>Salinimicrobium</taxon>
    </lineage>
</organism>
<dbReference type="Gene3D" id="3.75.10.10">
    <property type="entry name" value="L-arginine/glycine Amidinotransferase, Chain A"/>
    <property type="match status" value="1"/>
</dbReference>
<gene>
    <name evidence="1" type="ORF">ENO10_00010</name>
</gene>
<name>A0A7C2R5P2_9FLAO</name>
<sequence length="73" mass="8238">MKLNVKNETSRLRAVVLGTAESTGGAPNLSEAYDPKSVEHIKAGTYPKEEDMRREMEAVKKVLEKYDVEVFRP</sequence>